<evidence type="ECO:0000313" key="2">
    <source>
        <dbReference type="EMBL" id="KAL0411758.1"/>
    </source>
</evidence>
<evidence type="ECO:0000256" key="1">
    <source>
        <dbReference type="SAM" id="MobiDB-lite"/>
    </source>
</evidence>
<dbReference type="PANTHER" id="PTHR33240:SF17">
    <property type="entry name" value="EUKARYOTIC PEPTIDE CHAIN RELEASE FACTOR GTP-BINDING SUBUNIT-LIKE"/>
    <property type="match status" value="1"/>
</dbReference>
<feature type="region of interest" description="Disordered" evidence="1">
    <location>
        <begin position="171"/>
        <end position="190"/>
    </location>
</feature>
<name>A0AAW2U4M3_9LAMI</name>
<gene>
    <name evidence="2" type="ORF">Slati_3765500</name>
</gene>
<dbReference type="AlphaFoldDB" id="A0AAW2U4M3"/>
<feature type="compositionally biased region" description="Basic and acidic residues" evidence="1">
    <location>
        <begin position="173"/>
        <end position="190"/>
    </location>
</feature>
<proteinExistence type="predicted"/>
<evidence type="ECO:0008006" key="3">
    <source>
        <dbReference type="Google" id="ProtNLM"/>
    </source>
</evidence>
<dbReference type="PANTHER" id="PTHR33240">
    <property type="entry name" value="OS08G0508500 PROTEIN"/>
    <property type="match status" value="1"/>
</dbReference>
<accession>A0AAW2U4M3</accession>
<dbReference type="EMBL" id="JACGWN010000013">
    <property type="protein sequence ID" value="KAL0411758.1"/>
    <property type="molecule type" value="Genomic_DNA"/>
</dbReference>
<sequence>MRVRKNALVKGVIHTIAGGPDAGYSKRRRKQYGRQVWSRGARELVLSVEQEDEITFGNKDVSVGVGSQNDPMVIKMDIASYAVHKVLVDNGSSADINFRDVLKKMDLDMMQLNQVHTPLVGFGGSEVISLGTIELPVSIGEEPRRQTRVNGIGEVSYDQKEARRCYNLSLKKGSPEEKKGKGEKKVRWSD</sequence>
<reference evidence="2" key="2">
    <citation type="journal article" date="2024" name="Plant">
        <title>Genomic evolution and insights into agronomic trait innovations of Sesamum species.</title>
        <authorList>
            <person name="Miao H."/>
            <person name="Wang L."/>
            <person name="Qu L."/>
            <person name="Liu H."/>
            <person name="Sun Y."/>
            <person name="Le M."/>
            <person name="Wang Q."/>
            <person name="Wei S."/>
            <person name="Zheng Y."/>
            <person name="Lin W."/>
            <person name="Duan Y."/>
            <person name="Cao H."/>
            <person name="Xiong S."/>
            <person name="Wang X."/>
            <person name="Wei L."/>
            <person name="Li C."/>
            <person name="Ma Q."/>
            <person name="Ju M."/>
            <person name="Zhao R."/>
            <person name="Li G."/>
            <person name="Mu C."/>
            <person name="Tian Q."/>
            <person name="Mei H."/>
            <person name="Zhang T."/>
            <person name="Gao T."/>
            <person name="Zhang H."/>
        </authorList>
    </citation>
    <scope>NUCLEOTIDE SEQUENCE</scope>
    <source>
        <strain evidence="2">KEN1</strain>
    </source>
</reference>
<protein>
    <recommendedName>
        <fullName evidence="3">Gag-pol polyprotein</fullName>
    </recommendedName>
</protein>
<comment type="caution">
    <text evidence="2">The sequence shown here is derived from an EMBL/GenBank/DDBJ whole genome shotgun (WGS) entry which is preliminary data.</text>
</comment>
<organism evidence="2">
    <name type="scientific">Sesamum latifolium</name>
    <dbReference type="NCBI Taxonomy" id="2727402"/>
    <lineage>
        <taxon>Eukaryota</taxon>
        <taxon>Viridiplantae</taxon>
        <taxon>Streptophyta</taxon>
        <taxon>Embryophyta</taxon>
        <taxon>Tracheophyta</taxon>
        <taxon>Spermatophyta</taxon>
        <taxon>Magnoliopsida</taxon>
        <taxon>eudicotyledons</taxon>
        <taxon>Gunneridae</taxon>
        <taxon>Pentapetalae</taxon>
        <taxon>asterids</taxon>
        <taxon>lamiids</taxon>
        <taxon>Lamiales</taxon>
        <taxon>Pedaliaceae</taxon>
        <taxon>Sesamum</taxon>
    </lineage>
</organism>
<reference evidence="2" key="1">
    <citation type="submission" date="2020-06" db="EMBL/GenBank/DDBJ databases">
        <authorList>
            <person name="Li T."/>
            <person name="Hu X."/>
            <person name="Zhang T."/>
            <person name="Song X."/>
            <person name="Zhang H."/>
            <person name="Dai N."/>
            <person name="Sheng W."/>
            <person name="Hou X."/>
            <person name="Wei L."/>
        </authorList>
    </citation>
    <scope>NUCLEOTIDE SEQUENCE</scope>
    <source>
        <strain evidence="2">KEN1</strain>
        <tissue evidence="2">Leaf</tissue>
    </source>
</reference>